<feature type="compositionally biased region" description="Basic and acidic residues" evidence="1">
    <location>
        <begin position="41"/>
        <end position="55"/>
    </location>
</feature>
<dbReference type="AlphaFoldDB" id="A0A554WTB0"/>
<sequence length="62" mass="6445">MNATDLLAKAEVAAASAQALLERGDPDGAVNRAYYAMFDAARDADRGPGRGERGPRRAPTAA</sequence>
<protein>
    <submittedName>
        <fullName evidence="2">Uncharacterized protein</fullName>
    </submittedName>
</protein>
<dbReference type="Proteomes" id="UP000320225">
    <property type="component" value="Unassembled WGS sequence"/>
</dbReference>
<evidence type="ECO:0000313" key="3">
    <source>
        <dbReference type="Proteomes" id="UP000320225"/>
    </source>
</evidence>
<feature type="region of interest" description="Disordered" evidence="1">
    <location>
        <begin position="41"/>
        <end position="62"/>
    </location>
</feature>
<dbReference type="RefSeq" id="WP_246099146.1">
    <property type="nucleotide sequence ID" value="NZ_VJND01000002.1"/>
</dbReference>
<evidence type="ECO:0000313" key="2">
    <source>
        <dbReference type="EMBL" id="TSE26764.1"/>
    </source>
</evidence>
<organism evidence="2 3">
    <name type="scientific">Tepidimonas sediminis</name>
    <dbReference type="NCBI Taxonomy" id="2588941"/>
    <lineage>
        <taxon>Bacteria</taxon>
        <taxon>Pseudomonadati</taxon>
        <taxon>Pseudomonadota</taxon>
        <taxon>Betaproteobacteria</taxon>
        <taxon>Burkholderiales</taxon>
        <taxon>Tepidimonas</taxon>
    </lineage>
</organism>
<comment type="caution">
    <text evidence="2">The sequence shown here is derived from an EMBL/GenBank/DDBJ whole genome shotgun (WGS) entry which is preliminary data.</text>
</comment>
<evidence type="ECO:0000256" key="1">
    <source>
        <dbReference type="SAM" id="MobiDB-lite"/>
    </source>
</evidence>
<dbReference type="EMBL" id="VJND01000002">
    <property type="protein sequence ID" value="TSE26764.1"/>
    <property type="molecule type" value="Genomic_DNA"/>
</dbReference>
<dbReference type="Gene3D" id="1.20.120.330">
    <property type="entry name" value="Nucleotidyltransferases domain 2"/>
    <property type="match status" value="1"/>
</dbReference>
<gene>
    <name evidence="2" type="ORF">Tsedi_00472</name>
</gene>
<keyword evidence="3" id="KW-1185">Reference proteome</keyword>
<proteinExistence type="predicted"/>
<accession>A0A554WTB0</accession>
<name>A0A554WTB0_9BURK</name>
<reference evidence="2 3" key="1">
    <citation type="submission" date="2019-07" db="EMBL/GenBank/DDBJ databases">
        <title>Tepidimonas sediminis YIM 72259 draft genome.</title>
        <authorList>
            <person name="Da Costa M.S."/>
            <person name="Froufe H.J.C."/>
            <person name="Egas C."/>
            <person name="Albuquerque L."/>
        </authorList>
    </citation>
    <scope>NUCLEOTIDE SEQUENCE [LARGE SCALE GENOMIC DNA]</scope>
    <source>
        <strain evidence="2 3">YIM 72259</strain>
    </source>
</reference>